<keyword evidence="5 10" id="KW-0328">Glycosyltransferase</keyword>
<sequence length="684" mass="72517">MTPEPLPDPILDLAGLAGILPAWVDLSGHVHTTTRETAVALLSAMGLIRAAGDAAEAAAAMRAARAARHLPRAHVARAWRPSDLSLPRGAIEWRLTFETGGIAEGRSAGVLELPALPPGLHELAVGDERCLVIASPAEAPSVADLCGRTRIWGFTGAVHALHSTRNPVGPGDYADLGAAAAALAPLGADFLGINPLHALGAAYPGYSPYSPGHRGFLDTRAIAPDRIPGFEHDSTAQALIAARHGPAANGLIDHEAARAWRDAALRALHRAFADDARAEARAAHDAFRAARGRALADFVLFEALSLRHGGDWRNWPAGIESPEAPGARAFARENPTELDFHAWLQWVADSQLGAAQDAARAAGMALGIYADLAVGVRPDGAEVWARPGVFAMGVSLGAPPDQFSPDGQAWGLAPFSPEGLAAAGYRPFIETIRAVMRHAGLVRIDHILGFDRTFWVPRNGAPGSYVRMPRDVLMAIVRLEAVRASAVVIGEDLGVVPEGLRERMAESHLHGSAVMQFERDFAGDFRPPADYPARAAASVGTHDTPTIAGWWEARDIDWAERLGRTTAEDAARWRGARTEDRRRLLHLLAREGLLPEGIDPASPPDGPLPPALNAAIHRALARAPSAILAVQIDDVLGTVEQANIPGTVDAHPNWRRPVARPVEALAGDPVLAAVARAVASERPR</sequence>
<evidence type="ECO:0000256" key="8">
    <source>
        <dbReference type="ARBA" id="ARBA00031423"/>
    </source>
</evidence>
<evidence type="ECO:0000256" key="10">
    <source>
        <dbReference type="RuleBase" id="RU361207"/>
    </source>
</evidence>
<dbReference type="RefSeq" id="WP_200606062.1">
    <property type="nucleotide sequence ID" value="NZ_JAEHHL010000001.1"/>
</dbReference>
<evidence type="ECO:0000313" key="11">
    <source>
        <dbReference type="EMBL" id="MBK0397838.1"/>
    </source>
</evidence>
<dbReference type="PANTHER" id="PTHR32438:SF5">
    <property type="entry name" value="4-ALPHA-GLUCANOTRANSFERASE DPE1, CHLOROPLASTIC_AMYLOPLASTIC"/>
    <property type="match status" value="1"/>
</dbReference>
<accession>A0A8J7M429</accession>
<dbReference type="InterPro" id="IPR003385">
    <property type="entry name" value="Glyco_hydro_77"/>
</dbReference>
<keyword evidence="12" id="KW-1185">Reference proteome</keyword>
<keyword evidence="6 10" id="KW-0808">Transferase</keyword>
<organism evidence="11 12">
    <name type="scientific">Thermohalobaculum xanthum</name>
    <dbReference type="NCBI Taxonomy" id="2753746"/>
    <lineage>
        <taxon>Bacteria</taxon>
        <taxon>Pseudomonadati</taxon>
        <taxon>Pseudomonadota</taxon>
        <taxon>Alphaproteobacteria</taxon>
        <taxon>Rhodobacterales</taxon>
        <taxon>Paracoccaceae</taxon>
        <taxon>Thermohalobaculum</taxon>
    </lineage>
</organism>
<dbReference type="Gene3D" id="3.20.20.80">
    <property type="entry name" value="Glycosidases"/>
    <property type="match status" value="1"/>
</dbReference>
<dbReference type="SUPFAM" id="SSF51445">
    <property type="entry name" value="(Trans)glycosidases"/>
    <property type="match status" value="1"/>
</dbReference>
<comment type="catalytic activity">
    <reaction evidence="1 10">
        <text>Transfers a segment of a (1-&gt;4)-alpha-D-glucan to a new position in an acceptor, which may be glucose or a (1-&gt;4)-alpha-D-glucan.</text>
        <dbReference type="EC" id="2.4.1.25"/>
    </reaction>
</comment>
<dbReference type="EC" id="2.4.1.25" evidence="3 10"/>
<name>A0A8J7M429_9RHOB</name>
<evidence type="ECO:0000256" key="6">
    <source>
        <dbReference type="ARBA" id="ARBA00022679"/>
    </source>
</evidence>
<evidence type="ECO:0000313" key="12">
    <source>
        <dbReference type="Proteomes" id="UP000655420"/>
    </source>
</evidence>
<evidence type="ECO:0000256" key="1">
    <source>
        <dbReference type="ARBA" id="ARBA00000439"/>
    </source>
</evidence>
<comment type="caution">
    <text evidence="11">The sequence shown here is derived from an EMBL/GenBank/DDBJ whole genome shotgun (WGS) entry which is preliminary data.</text>
</comment>
<dbReference type="NCBIfam" id="TIGR00217">
    <property type="entry name" value="malQ"/>
    <property type="match status" value="1"/>
</dbReference>
<dbReference type="Pfam" id="PF02446">
    <property type="entry name" value="Glyco_hydro_77"/>
    <property type="match status" value="1"/>
</dbReference>
<dbReference type="EMBL" id="JAEHHL010000001">
    <property type="protein sequence ID" value="MBK0397838.1"/>
    <property type="molecule type" value="Genomic_DNA"/>
</dbReference>
<dbReference type="Proteomes" id="UP000655420">
    <property type="component" value="Unassembled WGS sequence"/>
</dbReference>
<evidence type="ECO:0000256" key="7">
    <source>
        <dbReference type="ARBA" id="ARBA00023277"/>
    </source>
</evidence>
<dbReference type="AlphaFoldDB" id="A0A8J7M429"/>
<gene>
    <name evidence="11" type="primary">malQ</name>
    <name evidence="11" type="ORF">H0I76_01430</name>
</gene>
<keyword evidence="7 10" id="KW-0119">Carbohydrate metabolism</keyword>
<dbReference type="GO" id="GO:0005975">
    <property type="term" value="P:carbohydrate metabolic process"/>
    <property type="evidence" value="ECO:0007669"/>
    <property type="project" value="InterPro"/>
</dbReference>
<proteinExistence type="inferred from homology"/>
<evidence type="ECO:0000256" key="3">
    <source>
        <dbReference type="ARBA" id="ARBA00012560"/>
    </source>
</evidence>
<evidence type="ECO:0000256" key="9">
    <source>
        <dbReference type="ARBA" id="ARBA00031501"/>
    </source>
</evidence>
<dbReference type="GO" id="GO:0004134">
    <property type="term" value="F:4-alpha-glucanotransferase activity"/>
    <property type="evidence" value="ECO:0007669"/>
    <property type="project" value="UniProtKB-EC"/>
</dbReference>
<evidence type="ECO:0000256" key="2">
    <source>
        <dbReference type="ARBA" id="ARBA00005684"/>
    </source>
</evidence>
<evidence type="ECO:0000256" key="4">
    <source>
        <dbReference type="ARBA" id="ARBA00020295"/>
    </source>
</evidence>
<evidence type="ECO:0000256" key="5">
    <source>
        <dbReference type="ARBA" id="ARBA00022676"/>
    </source>
</evidence>
<comment type="similarity">
    <text evidence="2 10">Belongs to the disproportionating enzyme family.</text>
</comment>
<reference evidence="11" key="1">
    <citation type="submission" date="2020-12" db="EMBL/GenBank/DDBJ databases">
        <title>Bacterial taxonomy.</title>
        <authorList>
            <person name="Pan X."/>
        </authorList>
    </citation>
    <scope>NUCLEOTIDE SEQUENCE</scope>
    <source>
        <strain evidence="11">M0105</strain>
    </source>
</reference>
<dbReference type="PANTHER" id="PTHR32438">
    <property type="entry name" value="4-ALPHA-GLUCANOTRANSFERASE DPE1, CHLOROPLASTIC/AMYLOPLASTIC"/>
    <property type="match status" value="1"/>
</dbReference>
<dbReference type="InterPro" id="IPR017853">
    <property type="entry name" value="GH"/>
</dbReference>
<protein>
    <recommendedName>
        <fullName evidence="4 10">4-alpha-glucanotransferase</fullName>
        <ecNumber evidence="3 10">2.4.1.25</ecNumber>
    </recommendedName>
    <alternativeName>
        <fullName evidence="8 10">Amylomaltase</fullName>
    </alternativeName>
    <alternativeName>
        <fullName evidence="9 10">Disproportionating enzyme</fullName>
    </alternativeName>
</protein>